<dbReference type="PANTHER" id="PTHR10963:SF24">
    <property type="entry name" value="GLYCOSIDASE C21B10.07-RELATED"/>
    <property type="match status" value="1"/>
</dbReference>
<evidence type="ECO:0000313" key="3">
    <source>
        <dbReference type="Proteomes" id="UP000307440"/>
    </source>
</evidence>
<dbReference type="GO" id="GO:0009251">
    <property type="term" value="P:glucan catabolic process"/>
    <property type="evidence" value="ECO:0007669"/>
    <property type="project" value="TreeGrafter"/>
</dbReference>
<keyword evidence="2" id="KW-0378">Hydrolase</keyword>
<feature type="domain" description="GH16" evidence="1">
    <location>
        <begin position="14"/>
        <end position="263"/>
    </location>
</feature>
<gene>
    <name evidence="2" type="ORF">FA15DRAFT_681747</name>
</gene>
<dbReference type="STRING" id="230819.A0A5C3KPY9"/>
<evidence type="ECO:0000259" key="1">
    <source>
        <dbReference type="PROSITE" id="PS51762"/>
    </source>
</evidence>
<dbReference type="GO" id="GO:0004553">
    <property type="term" value="F:hydrolase activity, hydrolyzing O-glycosyl compounds"/>
    <property type="evidence" value="ECO:0007669"/>
    <property type="project" value="InterPro"/>
</dbReference>
<dbReference type="Gene3D" id="2.60.120.200">
    <property type="match status" value="1"/>
</dbReference>
<organism evidence="2 3">
    <name type="scientific">Coprinopsis marcescibilis</name>
    <name type="common">Agaric fungus</name>
    <name type="synonym">Psathyrella marcescibilis</name>
    <dbReference type="NCBI Taxonomy" id="230819"/>
    <lineage>
        <taxon>Eukaryota</taxon>
        <taxon>Fungi</taxon>
        <taxon>Dikarya</taxon>
        <taxon>Basidiomycota</taxon>
        <taxon>Agaricomycotina</taxon>
        <taxon>Agaricomycetes</taxon>
        <taxon>Agaricomycetidae</taxon>
        <taxon>Agaricales</taxon>
        <taxon>Agaricineae</taxon>
        <taxon>Psathyrellaceae</taxon>
        <taxon>Coprinopsis</taxon>
    </lineage>
</organism>
<dbReference type="PROSITE" id="PS51762">
    <property type="entry name" value="GH16_2"/>
    <property type="match status" value="1"/>
</dbReference>
<dbReference type="InterPro" id="IPR050546">
    <property type="entry name" value="Glycosyl_Hydrlase_16"/>
</dbReference>
<evidence type="ECO:0000313" key="2">
    <source>
        <dbReference type="EMBL" id="TFK22237.1"/>
    </source>
</evidence>
<keyword evidence="3" id="KW-1185">Reference proteome</keyword>
<dbReference type="OrthoDB" id="192832at2759"/>
<dbReference type="InterPro" id="IPR000757">
    <property type="entry name" value="Beta-glucanase-like"/>
</dbReference>
<dbReference type="CDD" id="cd02181">
    <property type="entry name" value="GH16_fungal_Lam16A_glucanase"/>
    <property type="match status" value="1"/>
</dbReference>
<sequence length="296" mass="32620">MADNIQGPSFFDTFEWENIPDPTHGRVNYVDLPTAQQQNLTFAKKDSFVLRADSTNFLDPNGPGRNSVRIRSKKNYTTHVAVFDVKHMPQGCGTWPAIWEVQGSNWPYGGELDILEGVNDDGTNAATLHTGPNCRMPASREGQTGIRVLENCDANVNSNIGCPVKFTSPESYGPTFNAVGGGWYAIERTPTYIKVWFWARNDKSVPAEVMSGNVIVNPDSWGTPTALFPDTQCNLNQHFGPHNIVINLTLCGDWAGQSDVYQQSGCPSTCVDFVNNNPSAFANAYFDIAAVRVYQK</sequence>
<proteinExistence type="predicted"/>
<dbReference type="Pfam" id="PF26113">
    <property type="entry name" value="GH16_XgeA"/>
    <property type="match status" value="1"/>
</dbReference>
<reference evidence="2 3" key="1">
    <citation type="journal article" date="2019" name="Nat. Ecol. Evol.">
        <title>Megaphylogeny resolves global patterns of mushroom evolution.</title>
        <authorList>
            <person name="Varga T."/>
            <person name="Krizsan K."/>
            <person name="Foldi C."/>
            <person name="Dima B."/>
            <person name="Sanchez-Garcia M."/>
            <person name="Sanchez-Ramirez S."/>
            <person name="Szollosi G.J."/>
            <person name="Szarkandi J.G."/>
            <person name="Papp V."/>
            <person name="Albert L."/>
            <person name="Andreopoulos W."/>
            <person name="Angelini C."/>
            <person name="Antonin V."/>
            <person name="Barry K.W."/>
            <person name="Bougher N.L."/>
            <person name="Buchanan P."/>
            <person name="Buyck B."/>
            <person name="Bense V."/>
            <person name="Catcheside P."/>
            <person name="Chovatia M."/>
            <person name="Cooper J."/>
            <person name="Damon W."/>
            <person name="Desjardin D."/>
            <person name="Finy P."/>
            <person name="Geml J."/>
            <person name="Haridas S."/>
            <person name="Hughes K."/>
            <person name="Justo A."/>
            <person name="Karasinski D."/>
            <person name="Kautmanova I."/>
            <person name="Kiss B."/>
            <person name="Kocsube S."/>
            <person name="Kotiranta H."/>
            <person name="LaButti K.M."/>
            <person name="Lechner B.E."/>
            <person name="Liimatainen K."/>
            <person name="Lipzen A."/>
            <person name="Lukacs Z."/>
            <person name="Mihaltcheva S."/>
            <person name="Morgado L.N."/>
            <person name="Niskanen T."/>
            <person name="Noordeloos M.E."/>
            <person name="Ohm R.A."/>
            <person name="Ortiz-Santana B."/>
            <person name="Ovrebo C."/>
            <person name="Racz N."/>
            <person name="Riley R."/>
            <person name="Savchenko A."/>
            <person name="Shiryaev A."/>
            <person name="Soop K."/>
            <person name="Spirin V."/>
            <person name="Szebenyi C."/>
            <person name="Tomsovsky M."/>
            <person name="Tulloss R.E."/>
            <person name="Uehling J."/>
            <person name="Grigoriev I.V."/>
            <person name="Vagvolgyi C."/>
            <person name="Papp T."/>
            <person name="Martin F.M."/>
            <person name="Miettinen O."/>
            <person name="Hibbett D.S."/>
            <person name="Nagy L.G."/>
        </authorList>
    </citation>
    <scope>NUCLEOTIDE SEQUENCE [LARGE SCALE GENOMIC DNA]</scope>
    <source>
        <strain evidence="2 3">CBS 121175</strain>
    </source>
</reference>
<dbReference type="AlphaFoldDB" id="A0A5C3KPY9"/>
<dbReference type="SUPFAM" id="SSF49899">
    <property type="entry name" value="Concanavalin A-like lectins/glucanases"/>
    <property type="match status" value="1"/>
</dbReference>
<name>A0A5C3KPY9_COPMA</name>
<protein>
    <submittedName>
        <fullName evidence="2">Family 16 glycosyl hydrolase</fullName>
    </submittedName>
</protein>
<accession>A0A5C3KPY9</accession>
<dbReference type="PANTHER" id="PTHR10963">
    <property type="entry name" value="GLYCOSYL HYDROLASE-RELATED"/>
    <property type="match status" value="1"/>
</dbReference>
<dbReference type="Proteomes" id="UP000307440">
    <property type="component" value="Unassembled WGS sequence"/>
</dbReference>
<dbReference type="InterPro" id="IPR013320">
    <property type="entry name" value="ConA-like_dom_sf"/>
</dbReference>
<dbReference type="EMBL" id="ML210245">
    <property type="protein sequence ID" value="TFK22237.1"/>
    <property type="molecule type" value="Genomic_DNA"/>
</dbReference>